<organism evidence="7 8">
    <name type="scientific">Novymonas esmeraldas</name>
    <dbReference type="NCBI Taxonomy" id="1808958"/>
    <lineage>
        <taxon>Eukaryota</taxon>
        <taxon>Discoba</taxon>
        <taxon>Euglenozoa</taxon>
        <taxon>Kinetoplastea</taxon>
        <taxon>Metakinetoplastina</taxon>
        <taxon>Trypanosomatida</taxon>
        <taxon>Trypanosomatidae</taxon>
        <taxon>Novymonas</taxon>
    </lineage>
</organism>
<evidence type="ECO:0000256" key="4">
    <source>
        <dbReference type="ARBA" id="ARBA00023242"/>
    </source>
</evidence>
<evidence type="ECO:0000256" key="3">
    <source>
        <dbReference type="ARBA" id="ARBA00022776"/>
    </source>
</evidence>
<reference evidence="7 8" key="1">
    <citation type="journal article" date="2021" name="MBio">
        <title>A New Model Trypanosomatid, Novymonas esmeraldas: Genomic Perception of Its 'Candidatus Pandoraea novymonadis' Endosymbiont.</title>
        <authorList>
            <person name="Zakharova A."/>
            <person name="Saura A."/>
            <person name="Butenko A."/>
            <person name="Podesvova L."/>
            <person name="Warmusova S."/>
            <person name="Kostygov A.Y."/>
            <person name="Nenarokova A."/>
            <person name="Lukes J."/>
            <person name="Opperdoes F.R."/>
            <person name="Yurchenko V."/>
        </authorList>
    </citation>
    <scope>NUCLEOTIDE SEQUENCE [LARGE SCALE GENOMIC DNA]</scope>
    <source>
        <strain evidence="7 8">E262AT.01</strain>
    </source>
</reference>
<dbReference type="GO" id="GO:0007064">
    <property type="term" value="P:mitotic sister chromatid cohesion"/>
    <property type="evidence" value="ECO:0007669"/>
    <property type="project" value="InterPro"/>
</dbReference>
<dbReference type="PANTHER" id="PTHR12663:SF0">
    <property type="entry name" value="PRECOCIOUS DISSOCIATION OF SISTERS 5, ISOFORM A"/>
    <property type="match status" value="1"/>
</dbReference>
<evidence type="ECO:0000256" key="5">
    <source>
        <dbReference type="ARBA" id="ARBA00023306"/>
    </source>
</evidence>
<dbReference type="Proteomes" id="UP001430356">
    <property type="component" value="Unassembled WGS sequence"/>
</dbReference>
<evidence type="ECO:0000313" key="8">
    <source>
        <dbReference type="Proteomes" id="UP001430356"/>
    </source>
</evidence>
<feature type="region of interest" description="Disordered" evidence="6">
    <location>
        <begin position="523"/>
        <end position="545"/>
    </location>
</feature>
<feature type="region of interest" description="Disordered" evidence="6">
    <location>
        <begin position="693"/>
        <end position="717"/>
    </location>
</feature>
<dbReference type="SUPFAM" id="SSF48371">
    <property type="entry name" value="ARM repeat"/>
    <property type="match status" value="2"/>
</dbReference>
<keyword evidence="3" id="KW-0498">Mitosis</keyword>
<evidence type="ECO:0000256" key="1">
    <source>
        <dbReference type="ARBA" id="ARBA00004123"/>
    </source>
</evidence>
<feature type="region of interest" description="Disordered" evidence="6">
    <location>
        <begin position="129"/>
        <end position="161"/>
    </location>
</feature>
<dbReference type="PANTHER" id="PTHR12663">
    <property type="entry name" value="ANDROGEN INDUCED INHIBITOR OF PROLIFERATION AS3 / PDS5-RELATED"/>
    <property type="match status" value="1"/>
</dbReference>
<dbReference type="GO" id="GO:0000785">
    <property type="term" value="C:chromatin"/>
    <property type="evidence" value="ECO:0007669"/>
    <property type="project" value="TreeGrafter"/>
</dbReference>
<accession>A0AAW0EM30</accession>
<evidence type="ECO:0000256" key="6">
    <source>
        <dbReference type="SAM" id="MobiDB-lite"/>
    </source>
</evidence>
<evidence type="ECO:0008006" key="9">
    <source>
        <dbReference type="Google" id="ProtNLM"/>
    </source>
</evidence>
<evidence type="ECO:0000256" key="2">
    <source>
        <dbReference type="ARBA" id="ARBA00022618"/>
    </source>
</evidence>
<keyword evidence="4" id="KW-0539">Nucleus</keyword>
<dbReference type="GO" id="GO:0006281">
    <property type="term" value="P:DNA repair"/>
    <property type="evidence" value="ECO:0007669"/>
    <property type="project" value="TreeGrafter"/>
</dbReference>
<feature type="region of interest" description="Disordered" evidence="6">
    <location>
        <begin position="311"/>
        <end position="333"/>
    </location>
</feature>
<feature type="compositionally biased region" description="Low complexity" evidence="6">
    <location>
        <begin position="1605"/>
        <end position="1617"/>
    </location>
</feature>
<sequence>MPSVSKATAATTVRAQTATTKTATSSASVTLSIEELRATPDSRLLTYLMHVHDAVRGLTLADVPRTAAVRSVGDDHFSSSSSDCFPAAYVEELLTPRLLSSPIPDVSQMVGCLLCDAIRLHCEGQQQQRQRRRLGGPDGHRALAVSSSESSGSLTDTPDSDAVDATGAGALPFSPARCAEVLQSICGCFGGVHSLQRVAYLVERAAAAHVFCHLLPHCDVTAEETQQALQRVFEAVRCATAAAAGEVRKDAGGGATAATSAATCREMAQLLQDVLSSTHVITPAQLLPLLEELVAASPALRYMGLSTSTSSSAAAAARPSHSRPSRHLEASRIDRSGGAVVAARVLLGGAEVMQPAITVWAVAEFEGGLAEILPSDLLPSDDDEDDADGDADGDGDAARAQRHSRPSKGSHDALVARRRRGLQVMSRVLEVLVALTELHVDLAEQLLPALAQHLEHTRTEVRLLLLRGFCAAFAANEAAVAQYRSIFTGPVLQRCMDVSPSIRTDAARLSAVLMRRSNELARSAANHGDSQRSQPPAAEGIGAPPPSALQRELWSAFQPCWERLLTDPHVLVRKQAVASVAEAALAAAPLLLLLPPRDVACAAAAAAADDDVVEQQSPASLFLARTLGLRALDRNRRVRGAAVEGLTRLYAEYRLAWIPNTVLDATRVDAGTPGTAPAALTAAVVVQGLLPAPAHSSASSPSPTATGGGGGGASTAAAAQTTLTRWMPASRSPAMFDFERADDDDGGHAQPLMSATPSHSVKGEFAEGDALLGLDAPSAVWAAPFLRGGASSSASAYVEALVRLCRHVDAAHYTQLLRLAAKQPQLRLAVRRLFELHAAVRASSGDVRSTEGQQRIHAVHRLLAFLQETTGAGKGEWESLFRAKDDTVRRALLHACQATHTNWREVRDGLLRALHGRVGAGEFAFVKETLVPQLLTPTQSAHVDELLGLLRGSIHRSARGEVVVHGAGAAGALRALLLLTAASPSYSALVTDGLIDAVEAATRQAVGPPPSWCALLLQCLQQWAAAVATATTADSPAAAAAAARDTSAPRSGVLVDALRAMALAALPMQQSIPAPATPDAAIHGGGGGGSGAALAALKLVAKQATRTLVALQYVPGYNAKAVAAVQSLCTELVKRLGGGHALTNDVKTIAWLASLRAVARAGGSGSGSGGVLVPPPPSVAAAAAAALLLPSLSSLLLEAARDATDAVDRVALKVLLRASVSAEHAEAPPTHGGGATTSPLRLTVSVAAAIVDGAAKALAALALSCPAAPSAAGGVARASAVAHALDALLECCKLSASATVGGCQRRLAAEKQLVRLLVTPTLDLRRELAVAVVLSVEEDACVRHAVQAKLASHLLHRVCDMRVAALLLLTAVSEESKSSYQRLRGVVEAVGDHLRARQASQGTSLSSPAAPTCYWEYATPFLVHTLAHHPYFTSAGAAHHFIHFQRVWHLLVGELLRHGTQCAGFVVELLSKIKQADDVLAPESDACRVMCDLASRVLLECLGQRQSRAEDLRRYPGAVLLPSIFVPTSRSSPQKVLETVFLDDGVRVSANAPFRAPTANSSAGGAVAAAAGSGSRGSSRQATSRASSIARRGGAVDAEPEDADVAAAPAPPAAVAAGRQKRCRSPPVADVSIDVSPSPSVRSPTPETAERSAAAAAAGTVHKEEEEEGSCRSVPRRERTQPAIAESSCLSSTPHSDTAGGHEEACARTRAALQRRTVEEALDELFRGLTKHEIAQLRWKVVRSRLEEALRALERDQRTALTVTKTAEPSSCVTSLDADMEGLMHYAKDQLRVRYDRAPA</sequence>
<comment type="subcellular location">
    <subcellularLocation>
        <location evidence="1">Nucleus</location>
    </subcellularLocation>
</comment>
<feature type="region of interest" description="Disordered" evidence="6">
    <location>
        <begin position="737"/>
        <end position="760"/>
    </location>
</feature>
<keyword evidence="2" id="KW-0132">Cell division</keyword>
<comment type="caution">
    <text evidence="7">The sequence shown here is derived from an EMBL/GenBank/DDBJ whole genome shotgun (WGS) entry which is preliminary data.</text>
</comment>
<dbReference type="GO" id="GO:0005634">
    <property type="term" value="C:nucleus"/>
    <property type="evidence" value="ECO:0007669"/>
    <property type="project" value="UniProtKB-SubCell"/>
</dbReference>
<keyword evidence="5" id="KW-0131">Cell cycle</keyword>
<dbReference type="GO" id="GO:0051301">
    <property type="term" value="P:cell division"/>
    <property type="evidence" value="ECO:0007669"/>
    <property type="project" value="UniProtKB-KW"/>
</dbReference>
<dbReference type="InterPro" id="IPR016024">
    <property type="entry name" value="ARM-type_fold"/>
</dbReference>
<name>A0AAW0EM30_9TRYP</name>
<feature type="compositionally biased region" description="Low complexity" evidence="6">
    <location>
        <begin position="1625"/>
        <end position="1646"/>
    </location>
</feature>
<proteinExistence type="predicted"/>
<feature type="compositionally biased region" description="Low complexity" evidence="6">
    <location>
        <begin position="693"/>
        <end position="705"/>
    </location>
</feature>
<dbReference type="Gene3D" id="1.25.10.10">
    <property type="entry name" value="Leucine-rich Repeat Variant"/>
    <property type="match status" value="1"/>
</dbReference>
<dbReference type="Pfam" id="PF20168">
    <property type="entry name" value="PDS5"/>
    <property type="match status" value="1"/>
</dbReference>
<feature type="region of interest" description="Disordered" evidence="6">
    <location>
        <begin position="1555"/>
        <end position="1703"/>
    </location>
</feature>
<feature type="compositionally biased region" description="Acidic residues" evidence="6">
    <location>
        <begin position="379"/>
        <end position="395"/>
    </location>
</feature>
<dbReference type="EMBL" id="JAECZO010000029">
    <property type="protein sequence ID" value="KAK7193970.1"/>
    <property type="molecule type" value="Genomic_DNA"/>
</dbReference>
<dbReference type="InterPro" id="IPR039776">
    <property type="entry name" value="Pds5"/>
</dbReference>
<gene>
    <name evidence="7" type="ORF">NESM_000308800</name>
</gene>
<feature type="compositionally biased region" description="Low complexity" evidence="6">
    <location>
        <begin position="1559"/>
        <end position="1597"/>
    </location>
</feature>
<protein>
    <recommendedName>
        <fullName evidence="9">Sister chromatid cohesion protein</fullName>
    </recommendedName>
</protein>
<feature type="region of interest" description="Disordered" evidence="6">
    <location>
        <begin position="376"/>
        <end position="414"/>
    </location>
</feature>
<evidence type="ECO:0000313" key="7">
    <source>
        <dbReference type="EMBL" id="KAK7193970.1"/>
    </source>
</evidence>
<dbReference type="InterPro" id="IPR011989">
    <property type="entry name" value="ARM-like"/>
</dbReference>
<keyword evidence="8" id="KW-1185">Reference proteome</keyword>